<dbReference type="PANTHER" id="PTHR32071:SF121">
    <property type="entry name" value="SIGMA L-DEPENDENT TRANSCRIPTIONAL REGULATOR YQIR-RELATED"/>
    <property type="match status" value="1"/>
</dbReference>
<accession>A0A009IPS4</accession>
<dbReference type="RefSeq" id="WP_032051127.1">
    <property type="nucleotide sequence ID" value="NZ_JEWH01000020.1"/>
</dbReference>
<dbReference type="GO" id="GO:0003677">
    <property type="term" value="F:DNA binding"/>
    <property type="evidence" value="ECO:0007669"/>
    <property type="project" value="UniProtKB-KW"/>
</dbReference>
<dbReference type="AlphaFoldDB" id="A0A009IPS4"/>
<keyword evidence="1" id="KW-0547">Nucleotide-binding</keyword>
<dbReference type="Proteomes" id="UP000020595">
    <property type="component" value="Unassembled WGS sequence"/>
</dbReference>
<dbReference type="InterPro" id="IPR027417">
    <property type="entry name" value="P-loop_NTPase"/>
</dbReference>
<evidence type="ECO:0000256" key="5">
    <source>
        <dbReference type="ARBA" id="ARBA00023163"/>
    </source>
</evidence>
<dbReference type="CDD" id="cd00009">
    <property type="entry name" value="AAA"/>
    <property type="match status" value="1"/>
</dbReference>
<dbReference type="InterPro" id="IPR058031">
    <property type="entry name" value="AAA_lid_NorR"/>
</dbReference>
<gene>
    <name evidence="7" type="ORF">J512_1889</name>
</gene>
<dbReference type="PATRIC" id="fig|1310613.3.peg.1811"/>
<dbReference type="SUPFAM" id="SSF46689">
    <property type="entry name" value="Homeodomain-like"/>
    <property type="match status" value="1"/>
</dbReference>
<proteinExistence type="predicted"/>
<dbReference type="EMBL" id="JEWH01000020">
    <property type="protein sequence ID" value="EXB05808.1"/>
    <property type="molecule type" value="Genomic_DNA"/>
</dbReference>
<dbReference type="PROSITE" id="PS50045">
    <property type="entry name" value="SIGMA54_INTERACT_4"/>
    <property type="match status" value="1"/>
</dbReference>
<evidence type="ECO:0000256" key="4">
    <source>
        <dbReference type="ARBA" id="ARBA00023125"/>
    </source>
</evidence>
<keyword evidence="5" id="KW-0804">Transcription</keyword>
<dbReference type="SUPFAM" id="SSF52540">
    <property type="entry name" value="P-loop containing nucleoside triphosphate hydrolases"/>
    <property type="match status" value="1"/>
</dbReference>
<sequence>MAKLNFESEHNFYILFEQLKALFPNASLFLADTTTQAIHYKFNTDDISVESMAALTQDHHNQYLEINTPKMRKRFIYQEHDIYIAENRIIGKLHILQPVSIENDIADQVELTEQLQDLSKIFNSCSPEMTRMFSIIQRVAITEFPVLVRGESGSGKELVAKAIHDYSQRKNKIFVAINCAALNSNILESELFGHVKGAFTGAIRDHKGVFERAAGGTLFLDEIAEIPLELQAKLLRVLETGEFTPVGGEKPIQANVRIITATHKALREEAKAGRFRHDLLYRLRVIPIFIPPLRERKVDIPLIVDQILKESSTQLDTMPRHVNQKAMQVLLNYDWPGNVRELKNTLLYALTMANGKDEIEVEDLPNELLNAEDYVKLPETNAELSPENVQAALEKYNHNLNMVANIFGISRTTLWRYRQKHKL</sequence>
<dbReference type="Gene3D" id="1.10.10.60">
    <property type="entry name" value="Homeodomain-like"/>
    <property type="match status" value="1"/>
</dbReference>
<dbReference type="InterPro" id="IPR002078">
    <property type="entry name" value="Sigma_54_int"/>
</dbReference>
<dbReference type="PANTHER" id="PTHR32071">
    <property type="entry name" value="TRANSCRIPTIONAL REGULATORY PROTEIN"/>
    <property type="match status" value="1"/>
</dbReference>
<dbReference type="InterPro" id="IPR025662">
    <property type="entry name" value="Sigma_54_int_dom_ATP-bd_1"/>
</dbReference>
<organism evidence="7 8">
    <name type="scientific">Acinetobacter baumannii (strain 1295743)</name>
    <dbReference type="NCBI Taxonomy" id="1310613"/>
    <lineage>
        <taxon>Bacteria</taxon>
        <taxon>Pseudomonadati</taxon>
        <taxon>Pseudomonadota</taxon>
        <taxon>Gammaproteobacteria</taxon>
        <taxon>Moraxellales</taxon>
        <taxon>Moraxellaceae</taxon>
        <taxon>Acinetobacter</taxon>
        <taxon>Acinetobacter calcoaceticus/baumannii complex</taxon>
    </lineage>
</organism>
<dbReference type="Pfam" id="PF00158">
    <property type="entry name" value="Sigma54_activat"/>
    <property type="match status" value="1"/>
</dbReference>
<dbReference type="Pfam" id="PF25601">
    <property type="entry name" value="AAA_lid_14"/>
    <property type="match status" value="1"/>
</dbReference>
<keyword evidence="2" id="KW-0067">ATP-binding</keyword>
<keyword evidence="4" id="KW-0238">DNA-binding</keyword>
<dbReference type="InterPro" id="IPR025944">
    <property type="entry name" value="Sigma_54_int_dom_CS"/>
</dbReference>
<dbReference type="GO" id="GO:0005524">
    <property type="term" value="F:ATP binding"/>
    <property type="evidence" value="ECO:0007669"/>
    <property type="project" value="UniProtKB-KW"/>
</dbReference>
<dbReference type="Gene3D" id="1.10.8.60">
    <property type="match status" value="1"/>
</dbReference>
<feature type="domain" description="Sigma-54 factor interaction" evidence="6">
    <location>
        <begin position="122"/>
        <end position="351"/>
    </location>
</feature>
<evidence type="ECO:0000313" key="8">
    <source>
        <dbReference type="Proteomes" id="UP000020595"/>
    </source>
</evidence>
<evidence type="ECO:0000256" key="1">
    <source>
        <dbReference type="ARBA" id="ARBA00022741"/>
    </source>
</evidence>
<keyword evidence="3" id="KW-0805">Transcription regulation</keyword>
<evidence type="ECO:0000256" key="3">
    <source>
        <dbReference type="ARBA" id="ARBA00023015"/>
    </source>
</evidence>
<dbReference type="InterPro" id="IPR003593">
    <property type="entry name" value="AAA+_ATPase"/>
</dbReference>
<name>A0A009IPS4_ACIB9</name>
<dbReference type="InterPro" id="IPR025943">
    <property type="entry name" value="Sigma_54_int_dom_ATP-bd_2"/>
</dbReference>
<dbReference type="InterPro" id="IPR009057">
    <property type="entry name" value="Homeodomain-like_sf"/>
</dbReference>
<dbReference type="SMART" id="SM00382">
    <property type="entry name" value="AAA"/>
    <property type="match status" value="1"/>
</dbReference>
<reference evidence="7 8" key="1">
    <citation type="submission" date="2014-02" db="EMBL/GenBank/DDBJ databases">
        <title>Comparative genomics and transcriptomics to identify genetic mechanisms underlying the emergence of carbapenem resistant Acinetobacter baumannii (CRAb).</title>
        <authorList>
            <person name="Harris A.D."/>
            <person name="Johnson K.J."/>
            <person name="George J."/>
            <person name="Shefchek K."/>
            <person name="Daugherty S.C."/>
            <person name="Parankush S."/>
            <person name="Sadzewicz L."/>
            <person name="Tallon L."/>
            <person name="Sengamalay N."/>
            <person name="Hazen T.H."/>
            <person name="Rasko D.A."/>
        </authorList>
    </citation>
    <scope>NUCLEOTIDE SEQUENCE [LARGE SCALE GENOMIC DNA]</scope>
    <source>
        <strain evidence="7 8">1295743</strain>
    </source>
</reference>
<dbReference type="Gene3D" id="3.40.50.300">
    <property type="entry name" value="P-loop containing nucleotide triphosphate hydrolases"/>
    <property type="match status" value="1"/>
</dbReference>
<protein>
    <submittedName>
        <fullName evidence="7">AAA domain family protein</fullName>
    </submittedName>
</protein>
<dbReference type="FunFam" id="3.40.50.300:FF:000006">
    <property type="entry name" value="DNA-binding transcriptional regulator NtrC"/>
    <property type="match status" value="1"/>
</dbReference>
<dbReference type="PROSITE" id="PS00688">
    <property type="entry name" value="SIGMA54_INTERACT_3"/>
    <property type="match status" value="1"/>
</dbReference>
<dbReference type="PROSITE" id="PS00676">
    <property type="entry name" value="SIGMA54_INTERACT_2"/>
    <property type="match status" value="1"/>
</dbReference>
<comment type="caution">
    <text evidence="7">The sequence shown here is derived from an EMBL/GenBank/DDBJ whole genome shotgun (WGS) entry which is preliminary data.</text>
</comment>
<dbReference type="GO" id="GO:0006355">
    <property type="term" value="P:regulation of DNA-templated transcription"/>
    <property type="evidence" value="ECO:0007669"/>
    <property type="project" value="InterPro"/>
</dbReference>
<evidence type="ECO:0000259" key="6">
    <source>
        <dbReference type="PROSITE" id="PS50045"/>
    </source>
</evidence>
<evidence type="ECO:0000313" key="7">
    <source>
        <dbReference type="EMBL" id="EXB05808.1"/>
    </source>
</evidence>
<dbReference type="PROSITE" id="PS00675">
    <property type="entry name" value="SIGMA54_INTERACT_1"/>
    <property type="match status" value="1"/>
</dbReference>
<evidence type="ECO:0000256" key="2">
    <source>
        <dbReference type="ARBA" id="ARBA00022840"/>
    </source>
</evidence>